<keyword evidence="7 8" id="KW-0472">Membrane</keyword>
<gene>
    <name evidence="10" type="ORF">AOZ06_46230</name>
</gene>
<dbReference type="NCBIfam" id="TIGR01726">
    <property type="entry name" value="HEQRo_perm_3TM"/>
    <property type="match status" value="1"/>
</dbReference>
<keyword evidence="2 8" id="KW-0813">Transport</keyword>
<dbReference type="InterPro" id="IPR035906">
    <property type="entry name" value="MetI-like_sf"/>
</dbReference>
<dbReference type="Proteomes" id="UP000063699">
    <property type="component" value="Chromosome"/>
</dbReference>
<dbReference type="OrthoDB" id="9814902at2"/>
<dbReference type="Pfam" id="PF00528">
    <property type="entry name" value="BPD_transp_1"/>
    <property type="match status" value="1"/>
</dbReference>
<keyword evidence="4 8" id="KW-0812">Transmembrane</keyword>
<feature type="transmembrane region" description="Helical" evidence="8">
    <location>
        <begin position="191"/>
        <end position="209"/>
    </location>
</feature>
<dbReference type="CDD" id="cd06261">
    <property type="entry name" value="TM_PBP2"/>
    <property type="match status" value="1"/>
</dbReference>
<dbReference type="GO" id="GO:0043190">
    <property type="term" value="C:ATP-binding cassette (ABC) transporter complex"/>
    <property type="evidence" value="ECO:0007669"/>
    <property type="project" value="InterPro"/>
</dbReference>
<dbReference type="Gene3D" id="1.10.3720.10">
    <property type="entry name" value="MetI-like"/>
    <property type="match status" value="1"/>
</dbReference>
<dbReference type="InterPro" id="IPR000515">
    <property type="entry name" value="MetI-like"/>
</dbReference>
<evidence type="ECO:0000256" key="6">
    <source>
        <dbReference type="ARBA" id="ARBA00022989"/>
    </source>
</evidence>
<dbReference type="GO" id="GO:0022857">
    <property type="term" value="F:transmembrane transporter activity"/>
    <property type="evidence" value="ECO:0007669"/>
    <property type="project" value="InterPro"/>
</dbReference>
<protein>
    <submittedName>
        <fullName evidence="10">Amino acid ABC transporter permease</fullName>
    </submittedName>
</protein>
<comment type="subcellular location">
    <subcellularLocation>
        <location evidence="1 8">Cell membrane</location>
        <topology evidence="1 8">Multi-pass membrane protein</topology>
    </subcellularLocation>
</comment>
<dbReference type="GO" id="GO:0006865">
    <property type="term" value="P:amino acid transport"/>
    <property type="evidence" value="ECO:0007669"/>
    <property type="project" value="UniProtKB-KW"/>
</dbReference>
<evidence type="ECO:0000256" key="3">
    <source>
        <dbReference type="ARBA" id="ARBA00022475"/>
    </source>
</evidence>
<evidence type="ECO:0000256" key="1">
    <source>
        <dbReference type="ARBA" id="ARBA00004651"/>
    </source>
</evidence>
<accession>A0A0N9IDV8</accession>
<keyword evidence="6 8" id="KW-1133">Transmembrane helix</keyword>
<evidence type="ECO:0000313" key="10">
    <source>
        <dbReference type="EMBL" id="ALG13284.1"/>
    </source>
</evidence>
<dbReference type="KEGG" id="kphy:AOZ06_46230"/>
<dbReference type="EMBL" id="CP012752">
    <property type="protein sequence ID" value="ALG13284.1"/>
    <property type="molecule type" value="Genomic_DNA"/>
</dbReference>
<feature type="transmembrane region" description="Helical" evidence="8">
    <location>
        <begin position="20"/>
        <end position="45"/>
    </location>
</feature>
<evidence type="ECO:0000256" key="7">
    <source>
        <dbReference type="ARBA" id="ARBA00023136"/>
    </source>
</evidence>
<feature type="domain" description="ABC transmembrane type-1" evidence="9">
    <location>
        <begin position="21"/>
        <end position="209"/>
    </location>
</feature>
<dbReference type="STRING" id="860235.AOZ06_46230"/>
<keyword evidence="5" id="KW-0029">Amino-acid transport</keyword>
<evidence type="ECO:0000256" key="5">
    <source>
        <dbReference type="ARBA" id="ARBA00022970"/>
    </source>
</evidence>
<keyword evidence="3" id="KW-1003">Cell membrane</keyword>
<evidence type="ECO:0000259" key="9">
    <source>
        <dbReference type="PROSITE" id="PS50928"/>
    </source>
</evidence>
<name>A0A0N9IDV8_9PSEU</name>
<dbReference type="InterPro" id="IPR043429">
    <property type="entry name" value="ArtM/GltK/GlnP/TcyL/YhdX-like"/>
</dbReference>
<dbReference type="PANTHER" id="PTHR30614:SF0">
    <property type="entry name" value="L-CYSTINE TRANSPORT SYSTEM PERMEASE PROTEIN TCYL"/>
    <property type="match status" value="1"/>
</dbReference>
<dbReference type="SUPFAM" id="SSF161098">
    <property type="entry name" value="MetI-like"/>
    <property type="match status" value="1"/>
</dbReference>
<dbReference type="InterPro" id="IPR014341">
    <property type="entry name" value="Ectoine_EhuD"/>
</dbReference>
<dbReference type="InterPro" id="IPR010065">
    <property type="entry name" value="AA_ABC_transptr_permease_3TM"/>
</dbReference>
<dbReference type="PROSITE" id="PS50928">
    <property type="entry name" value="ABC_TM1"/>
    <property type="match status" value="1"/>
</dbReference>
<proteinExistence type="inferred from homology"/>
<evidence type="ECO:0000256" key="8">
    <source>
        <dbReference type="RuleBase" id="RU363032"/>
    </source>
</evidence>
<evidence type="ECO:0000313" key="11">
    <source>
        <dbReference type="Proteomes" id="UP000063699"/>
    </source>
</evidence>
<comment type="similarity">
    <text evidence="8">Belongs to the binding-protein-dependent transport system permease family.</text>
</comment>
<organism evidence="10 11">
    <name type="scientific">Kibdelosporangium phytohabitans</name>
    <dbReference type="NCBI Taxonomy" id="860235"/>
    <lineage>
        <taxon>Bacteria</taxon>
        <taxon>Bacillati</taxon>
        <taxon>Actinomycetota</taxon>
        <taxon>Actinomycetes</taxon>
        <taxon>Pseudonocardiales</taxon>
        <taxon>Pseudonocardiaceae</taxon>
        <taxon>Kibdelosporangium</taxon>
    </lineage>
</organism>
<sequence>MDVNFDWNYALEIMPQLLDGLLTALIATVVGYAAALVLGLVFALARRSPRKWISVPVGFLVEFIRGTPLLIQLFFLFFVLPQLGLALSPLAAGIVGLGLHYATYTSEVYRAGIEGVPAGQWDAAVALHLPRRRVWTGVILPQAVPRSIPALTNYSIALFKDVPQLVAITVAEPFTVGRGIIAETFRPFEPITMAGLLYLAVALVLSYLGRIVERRYKGMATA</sequence>
<keyword evidence="11" id="KW-1185">Reference proteome</keyword>
<reference evidence="10 11" key="1">
    <citation type="submission" date="2015-07" db="EMBL/GenBank/DDBJ databases">
        <title>Genome sequencing of Kibdelosporangium phytohabitans.</title>
        <authorList>
            <person name="Qin S."/>
            <person name="Xing K."/>
        </authorList>
    </citation>
    <scope>NUCLEOTIDE SEQUENCE [LARGE SCALE GENOMIC DNA]</scope>
    <source>
        <strain evidence="10 11">KLBMP1111</strain>
    </source>
</reference>
<evidence type="ECO:0000256" key="2">
    <source>
        <dbReference type="ARBA" id="ARBA00022448"/>
    </source>
</evidence>
<dbReference type="NCBIfam" id="TIGR03003">
    <property type="entry name" value="ectoine_ehuD"/>
    <property type="match status" value="1"/>
</dbReference>
<dbReference type="PANTHER" id="PTHR30614">
    <property type="entry name" value="MEMBRANE COMPONENT OF AMINO ACID ABC TRANSPORTER"/>
    <property type="match status" value="1"/>
</dbReference>
<dbReference type="AlphaFoldDB" id="A0A0N9IDV8"/>
<evidence type="ECO:0000256" key="4">
    <source>
        <dbReference type="ARBA" id="ARBA00022692"/>
    </source>
</evidence>